<comment type="caution">
    <text evidence="3">The sequence shown here is derived from an EMBL/GenBank/DDBJ whole genome shotgun (WGS) entry which is preliminary data.</text>
</comment>
<dbReference type="SUPFAM" id="SSF53098">
    <property type="entry name" value="Ribonuclease H-like"/>
    <property type="match status" value="1"/>
</dbReference>
<dbReference type="InterPro" id="IPR036397">
    <property type="entry name" value="RNaseH_sf"/>
</dbReference>
<reference evidence="3 4" key="1">
    <citation type="journal article" date="2019" name="Sci. Rep.">
        <title>Orb-weaving spider Araneus ventricosus genome elucidates the spidroin gene catalogue.</title>
        <authorList>
            <person name="Kono N."/>
            <person name="Nakamura H."/>
            <person name="Ohtoshi R."/>
            <person name="Moran D.A.P."/>
            <person name="Shinohara A."/>
            <person name="Yoshida Y."/>
            <person name="Fujiwara M."/>
            <person name="Mori M."/>
            <person name="Tomita M."/>
            <person name="Arakawa K."/>
        </authorList>
    </citation>
    <scope>NUCLEOTIDE SEQUENCE [LARGE SCALE GENOMIC DNA]</scope>
</reference>
<dbReference type="AlphaFoldDB" id="A0A4Y2J6T6"/>
<evidence type="ECO:0000313" key="3">
    <source>
        <dbReference type="EMBL" id="GBM84962.1"/>
    </source>
</evidence>
<dbReference type="Pfam" id="PF00075">
    <property type="entry name" value="RNase_H"/>
    <property type="match status" value="1"/>
</dbReference>
<feature type="region of interest" description="Disordered" evidence="1">
    <location>
        <begin position="240"/>
        <end position="269"/>
    </location>
</feature>
<dbReference type="Proteomes" id="UP000499080">
    <property type="component" value="Unassembled WGS sequence"/>
</dbReference>
<evidence type="ECO:0000313" key="4">
    <source>
        <dbReference type="Proteomes" id="UP000499080"/>
    </source>
</evidence>
<dbReference type="OrthoDB" id="6514649at2759"/>
<gene>
    <name evidence="3" type="ORF">AVEN_120225_1</name>
</gene>
<dbReference type="InterPro" id="IPR012337">
    <property type="entry name" value="RNaseH-like_sf"/>
</dbReference>
<dbReference type="Gene3D" id="3.30.420.10">
    <property type="entry name" value="Ribonuclease H-like superfamily/Ribonuclease H"/>
    <property type="match status" value="1"/>
</dbReference>
<keyword evidence="4" id="KW-1185">Reference proteome</keyword>
<dbReference type="InterPro" id="IPR002156">
    <property type="entry name" value="RNaseH_domain"/>
</dbReference>
<dbReference type="GO" id="GO:0003676">
    <property type="term" value="F:nucleic acid binding"/>
    <property type="evidence" value="ECO:0007669"/>
    <property type="project" value="InterPro"/>
</dbReference>
<name>A0A4Y2J6T6_ARAVE</name>
<dbReference type="CDD" id="cd09276">
    <property type="entry name" value="Rnase_HI_RT_non_LTR"/>
    <property type="match status" value="1"/>
</dbReference>
<dbReference type="EMBL" id="BGPR01003199">
    <property type="protein sequence ID" value="GBM84962.1"/>
    <property type="molecule type" value="Genomic_DNA"/>
</dbReference>
<organism evidence="3 4">
    <name type="scientific">Araneus ventricosus</name>
    <name type="common">Orbweaver spider</name>
    <name type="synonym">Epeira ventricosa</name>
    <dbReference type="NCBI Taxonomy" id="182803"/>
    <lineage>
        <taxon>Eukaryota</taxon>
        <taxon>Metazoa</taxon>
        <taxon>Ecdysozoa</taxon>
        <taxon>Arthropoda</taxon>
        <taxon>Chelicerata</taxon>
        <taxon>Arachnida</taxon>
        <taxon>Araneae</taxon>
        <taxon>Araneomorphae</taxon>
        <taxon>Entelegynae</taxon>
        <taxon>Araneoidea</taxon>
        <taxon>Araneidae</taxon>
        <taxon>Araneus</taxon>
    </lineage>
</organism>
<dbReference type="PROSITE" id="PS50879">
    <property type="entry name" value="RNASE_H_1"/>
    <property type="match status" value="1"/>
</dbReference>
<protein>
    <recommendedName>
        <fullName evidence="2">RNase H type-1 domain-containing protein</fullName>
    </recommendedName>
</protein>
<feature type="domain" description="RNase H type-1" evidence="2">
    <location>
        <begin position="116"/>
        <end position="215"/>
    </location>
</feature>
<dbReference type="GO" id="GO:0004523">
    <property type="term" value="F:RNA-DNA hybrid ribonuclease activity"/>
    <property type="evidence" value="ECO:0007669"/>
    <property type="project" value="InterPro"/>
</dbReference>
<evidence type="ECO:0000259" key="2">
    <source>
        <dbReference type="PROSITE" id="PS50879"/>
    </source>
</evidence>
<accession>A0A4Y2J6T6</accession>
<proteinExistence type="predicted"/>
<sequence>MLYKTVIEKMLRYGAAVGCLDSPVRIKRKLNTIQRSFLRALTGAYRTTANSALQVILGISPFYLYLQLQREARVTAIRRLNTSLLDTLTLVPGEVEEVETGWAAHPAECPTEEHISLVDGWIYTDGSKTEKVFQSELLALKHATDHETSLPHQSILVDNQASVQAAANPRSRNTTAREICQSVITNKHMHISWIKAHVGYDGNEEADRLEKEAAESDRDPLSVKAPIFLPEINLQEKMEDWQSEWEDEDRERLPMSPCLMPLRQPNRLR</sequence>
<evidence type="ECO:0000256" key="1">
    <source>
        <dbReference type="SAM" id="MobiDB-lite"/>
    </source>
</evidence>